<dbReference type="CDD" id="cd00586">
    <property type="entry name" value="4HBT"/>
    <property type="match status" value="1"/>
</dbReference>
<dbReference type="GO" id="GO:0047617">
    <property type="term" value="F:fatty acyl-CoA hydrolase activity"/>
    <property type="evidence" value="ECO:0007669"/>
    <property type="project" value="TreeGrafter"/>
</dbReference>
<name>A0A8J3BR49_9ACTN</name>
<dbReference type="AlphaFoldDB" id="A0A8J3BR49"/>
<organism evidence="1 2">
    <name type="scientific">Pilimelia terevasa</name>
    <dbReference type="NCBI Taxonomy" id="53372"/>
    <lineage>
        <taxon>Bacteria</taxon>
        <taxon>Bacillati</taxon>
        <taxon>Actinomycetota</taxon>
        <taxon>Actinomycetes</taxon>
        <taxon>Micromonosporales</taxon>
        <taxon>Micromonosporaceae</taxon>
        <taxon>Pilimelia</taxon>
    </lineage>
</organism>
<dbReference type="InterPro" id="IPR050563">
    <property type="entry name" value="4-hydroxybenzoyl-CoA_TE"/>
</dbReference>
<comment type="caution">
    <text evidence="1">The sequence shown here is derived from an EMBL/GenBank/DDBJ whole genome shotgun (WGS) entry which is preliminary data.</text>
</comment>
<dbReference type="Gene3D" id="3.10.129.10">
    <property type="entry name" value="Hotdog Thioesterase"/>
    <property type="match status" value="1"/>
</dbReference>
<evidence type="ECO:0000313" key="1">
    <source>
        <dbReference type="EMBL" id="GGK38306.1"/>
    </source>
</evidence>
<protein>
    <submittedName>
        <fullName evidence="1">Thioesterase</fullName>
    </submittedName>
</protein>
<reference evidence="1" key="1">
    <citation type="journal article" date="2014" name="Int. J. Syst. Evol. Microbiol.">
        <title>Complete genome sequence of Corynebacterium casei LMG S-19264T (=DSM 44701T), isolated from a smear-ripened cheese.</title>
        <authorList>
            <consortium name="US DOE Joint Genome Institute (JGI-PGF)"/>
            <person name="Walter F."/>
            <person name="Albersmeier A."/>
            <person name="Kalinowski J."/>
            <person name="Ruckert C."/>
        </authorList>
    </citation>
    <scope>NUCLEOTIDE SEQUENCE</scope>
    <source>
        <strain evidence="1">JCM 3091</strain>
    </source>
</reference>
<dbReference type="Proteomes" id="UP000662200">
    <property type="component" value="Unassembled WGS sequence"/>
</dbReference>
<evidence type="ECO:0000313" key="2">
    <source>
        <dbReference type="Proteomes" id="UP000662200"/>
    </source>
</evidence>
<accession>A0A8J3BR49</accession>
<dbReference type="SUPFAM" id="SSF54637">
    <property type="entry name" value="Thioesterase/thiol ester dehydrase-isomerase"/>
    <property type="match status" value="1"/>
</dbReference>
<dbReference type="EMBL" id="BMQC01000014">
    <property type="protein sequence ID" value="GGK38306.1"/>
    <property type="molecule type" value="Genomic_DNA"/>
</dbReference>
<dbReference type="InterPro" id="IPR029069">
    <property type="entry name" value="HotDog_dom_sf"/>
</dbReference>
<dbReference type="PANTHER" id="PTHR31793:SF24">
    <property type="entry name" value="LONG-CHAIN ACYL-COA THIOESTERASE FADM"/>
    <property type="match status" value="1"/>
</dbReference>
<reference evidence="1" key="2">
    <citation type="submission" date="2020-09" db="EMBL/GenBank/DDBJ databases">
        <authorList>
            <person name="Sun Q."/>
            <person name="Ohkuma M."/>
        </authorList>
    </citation>
    <scope>NUCLEOTIDE SEQUENCE</scope>
    <source>
        <strain evidence="1">JCM 3091</strain>
    </source>
</reference>
<sequence length="175" mass="19005">MTDDALPTAPAAPPPGRFAYDCPLRWSDMDAYGHVNNARFLTLYEEARVAMMFVDARVQGRPLFTAGVVIARQEVDYLRPVTYDTKAAAAAPATVRITLWPEDVRQASFAVRYEMHDGDTLVSRARSVLVAYDVAAERPRRLTDDELLFLHRSAADGAAGTAAPGVPAEVPAGGE</sequence>
<proteinExistence type="predicted"/>
<keyword evidence="2" id="KW-1185">Reference proteome</keyword>
<gene>
    <name evidence="1" type="ORF">GCM10010124_33940</name>
</gene>
<dbReference type="PANTHER" id="PTHR31793">
    <property type="entry name" value="4-HYDROXYBENZOYL-COA THIOESTERASE FAMILY MEMBER"/>
    <property type="match status" value="1"/>
</dbReference>
<dbReference type="Pfam" id="PF13279">
    <property type="entry name" value="4HBT_2"/>
    <property type="match status" value="1"/>
</dbReference>